<keyword evidence="7" id="KW-1185">Reference proteome</keyword>
<dbReference type="EMBL" id="BQFW01000014">
    <property type="protein sequence ID" value="GJJ77761.1"/>
    <property type="molecule type" value="Genomic_DNA"/>
</dbReference>
<dbReference type="AlphaFoldDB" id="A0A9P3HJI0"/>
<comment type="caution">
    <text evidence="6">The sequence shown here is derived from an EMBL/GenBank/DDBJ whole genome shotgun (WGS) entry which is preliminary data.</text>
</comment>
<feature type="transmembrane region" description="Helical" evidence="5">
    <location>
        <begin position="182"/>
        <end position="204"/>
    </location>
</feature>
<dbReference type="GO" id="GO:0016020">
    <property type="term" value="C:membrane"/>
    <property type="evidence" value="ECO:0007669"/>
    <property type="project" value="UniProtKB-SubCell"/>
</dbReference>
<feature type="transmembrane region" description="Helical" evidence="5">
    <location>
        <begin position="95"/>
        <end position="116"/>
    </location>
</feature>
<gene>
    <name evidence="6" type="ORF">EMPS_10120</name>
</gene>
<dbReference type="SMART" id="SM00679">
    <property type="entry name" value="CTNS"/>
    <property type="match status" value="2"/>
</dbReference>
<dbReference type="PANTHER" id="PTHR16201:SF11">
    <property type="entry name" value="PQ-LOOP REPEAT-CONTAINING PROTEIN"/>
    <property type="match status" value="1"/>
</dbReference>
<dbReference type="InterPro" id="IPR051415">
    <property type="entry name" value="LAAT-1"/>
</dbReference>
<reference evidence="6" key="2">
    <citation type="journal article" date="2022" name="Microbiol. Resour. Announc.">
        <title>Whole-Genome Sequence of Entomortierella parvispora E1425, a Mucoromycotan Fungus Associated with Burkholderiaceae-Related Endosymbiotic Bacteria.</title>
        <authorList>
            <person name="Herlambang A."/>
            <person name="Guo Y."/>
            <person name="Takashima Y."/>
            <person name="Narisawa K."/>
            <person name="Ohta H."/>
            <person name="Nishizawa T."/>
        </authorList>
    </citation>
    <scope>NUCLEOTIDE SEQUENCE</scope>
    <source>
        <strain evidence="6">E1425</strain>
    </source>
</reference>
<dbReference type="PANTHER" id="PTHR16201">
    <property type="entry name" value="SEVEN TRANSMEMBRANE PROTEIN 1-RELATED"/>
    <property type="match status" value="1"/>
</dbReference>
<protein>
    <recommendedName>
        <fullName evidence="8">PQ loop repeat protein</fullName>
    </recommendedName>
</protein>
<evidence type="ECO:0000313" key="6">
    <source>
        <dbReference type="EMBL" id="GJJ77761.1"/>
    </source>
</evidence>
<comment type="subcellular location">
    <subcellularLocation>
        <location evidence="1">Membrane</location>
        <topology evidence="1">Multi-pass membrane protein</topology>
    </subcellularLocation>
</comment>
<evidence type="ECO:0000256" key="1">
    <source>
        <dbReference type="ARBA" id="ARBA00004141"/>
    </source>
</evidence>
<dbReference type="Gene3D" id="1.20.1280.290">
    <property type="match status" value="2"/>
</dbReference>
<evidence type="ECO:0000256" key="2">
    <source>
        <dbReference type="ARBA" id="ARBA00022692"/>
    </source>
</evidence>
<reference evidence="6" key="1">
    <citation type="submission" date="2021-11" db="EMBL/GenBank/DDBJ databases">
        <authorList>
            <person name="Herlambang A."/>
            <person name="Guo Y."/>
            <person name="Takashima Y."/>
            <person name="Nishizawa T."/>
        </authorList>
    </citation>
    <scope>NUCLEOTIDE SEQUENCE</scope>
    <source>
        <strain evidence="6">E1425</strain>
    </source>
</reference>
<feature type="transmembrane region" description="Helical" evidence="5">
    <location>
        <begin position="246"/>
        <end position="267"/>
    </location>
</feature>
<dbReference type="OrthoDB" id="19344at2759"/>
<accession>A0A9P3HJI0</accession>
<dbReference type="Proteomes" id="UP000827284">
    <property type="component" value="Unassembled WGS sequence"/>
</dbReference>
<feature type="transmembrane region" description="Helical" evidence="5">
    <location>
        <begin position="147"/>
        <end position="170"/>
    </location>
</feature>
<keyword evidence="3 5" id="KW-1133">Transmembrane helix</keyword>
<organism evidence="6 7">
    <name type="scientific">Entomortierella parvispora</name>
    <dbReference type="NCBI Taxonomy" id="205924"/>
    <lineage>
        <taxon>Eukaryota</taxon>
        <taxon>Fungi</taxon>
        <taxon>Fungi incertae sedis</taxon>
        <taxon>Mucoromycota</taxon>
        <taxon>Mortierellomycotina</taxon>
        <taxon>Mortierellomycetes</taxon>
        <taxon>Mortierellales</taxon>
        <taxon>Mortierellaceae</taxon>
        <taxon>Entomortierella</taxon>
    </lineage>
</organism>
<feature type="transmembrane region" description="Helical" evidence="5">
    <location>
        <begin position="55"/>
        <end position="75"/>
    </location>
</feature>
<evidence type="ECO:0000256" key="4">
    <source>
        <dbReference type="ARBA" id="ARBA00023136"/>
    </source>
</evidence>
<evidence type="ECO:0000256" key="3">
    <source>
        <dbReference type="ARBA" id="ARBA00022989"/>
    </source>
</evidence>
<feature type="transmembrane region" description="Helical" evidence="5">
    <location>
        <begin position="216"/>
        <end position="240"/>
    </location>
</feature>
<feature type="transmembrane region" description="Helical" evidence="5">
    <location>
        <begin position="21"/>
        <end position="43"/>
    </location>
</feature>
<proteinExistence type="predicted"/>
<sequence>MSDYLNAAPYECPQRRRTGELVLSVVVLFGLLISYVPQVYRIIHKKNSDGFSPWFLLLGCLSATSSFLNLLILQWPVVRCCKTVSAGLCLENTLGIGQLGVQFIMFNVLFILYTVYFPPHKKVNAFVHNLHLICLPSRSFEWALTLLFGKIILGHLLVCTTMTAVLLAALGRGDQQGSASHWILVLWAGLLGILNVLLALIQYLPQLIETYLRKSVGALSIPWMLIQTPSTILLTVSIALRPTANWTSWIVYAVSAIFQSILLGQCIHYRYRAKKLGYSSFTVAERTPLLHASPDNTPARRTGNQL</sequence>
<keyword evidence="2 5" id="KW-0812">Transmembrane</keyword>
<dbReference type="InterPro" id="IPR006603">
    <property type="entry name" value="PQ-loop_rpt"/>
</dbReference>
<evidence type="ECO:0008006" key="8">
    <source>
        <dbReference type="Google" id="ProtNLM"/>
    </source>
</evidence>
<evidence type="ECO:0000256" key="5">
    <source>
        <dbReference type="SAM" id="Phobius"/>
    </source>
</evidence>
<dbReference type="Pfam" id="PF04193">
    <property type="entry name" value="PQ-loop"/>
    <property type="match status" value="2"/>
</dbReference>
<evidence type="ECO:0000313" key="7">
    <source>
        <dbReference type="Proteomes" id="UP000827284"/>
    </source>
</evidence>
<keyword evidence="4 5" id="KW-0472">Membrane</keyword>
<name>A0A9P3HJI0_9FUNG</name>